<feature type="region of interest" description="Disordered" evidence="1">
    <location>
        <begin position="12"/>
        <end position="66"/>
    </location>
</feature>
<evidence type="ECO:0000313" key="3">
    <source>
        <dbReference type="Proteomes" id="UP000017836"/>
    </source>
</evidence>
<reference evidence="3" key="1">
    <citation type="journal article" date="2013" name="Science">
        <title>The Amborella genome and the evolution of flowering plants.</title>
        <authorList>
            <consortium name="Amborella Genome Project"/>
        </authorList>
    </citation>
    <scope>NUCLEOTIDE SEQUENCE [LARGE SCALE GENOMIC DNA]</scope>
</reference>
<dbReference type="EMBL" id="KI395256">
    <property type="protein sequence ID" value="ERM98809.1"/>
    <property type="molecule type" value="Genomic_DNA"/>
</dbReference>
<name>W1NVV8_AMBTC</name>
<feature type="compositionally biased region" description="Basic residues" evidence="1">
    <location>
        <begin position="19"/>
        <end position="28"/>
    </location>
</feature>
<organism evidence="2 3">
    <name type="scientific">Amborella trichopoda</name>
    <dbReference type="NCBI Taxonomy" id="13333"/>
    <lineage>
        <taxon>Eukaryota</taxon>
        <taxon>Viridiplantae</taxon>
        <taxon>Streptophyta</taxon>
        <taxon>Embryophyta</taxon>
        <taxon>Tracheophyta</taxon>
        <taxon>Spermatophyta</taxon>
        <taxon>Magnoliopsida</taxon>
        <taxon>Amborellales</taxon>
        <taxon>Amborellaceae</taxon>
        <taxon>Amborella</taxon>
    </lineage>
</organism>
<feature type="compositionally biased region" description="Basic and acidic residues" evidence="1">
    <location>
        <begin position="29"/>
        <end position="45"/>
    </location>
</feature>
<dbReference type="HOGENOM" id="CLU_2834558_0_0_1"/>
<dbReference type="AlphaFoldDB" id="W1NVV8"/>
<dbReference type="Gramene" id="ERM98809">
    <property type="protein sequence ID" value="ERM98809"/>
    <property type="gene ID" value="AMTR_s00093p00095980"/>
</dbReference>
<evidence type="ECO:0000313" key="2">
    <source>
        <dbReference type="EMBL" id="ERM98809.1"/>
    </source>
</evidence>
<protein>
    <submittedName>
        <fullName evidence="2">Uncharacterized protein</fullName>
    </submittedName>
</protein>
<accession>W1NVV8</accession>
<evidence type="ECO:0000256" key="1">
    <source>
        <dbReference type="SAM" id="MobiDB-lite"/>
    </source>
</evidence>
<keyword evidence="3" id="KW-1185">Reference proteome</keyword>
<dbReference type="Proteomes" id="UP000017836">
    <property type="component" value="Unassembled WGS sequence"/>
</dbReference>
<proteinExistence type="predicted"/>
<sequence length="66" mass="7181">MLAVVSGCHLFAGGGKAERGKRHGRQKKRGSEMRRRPQVVCKKEIGGTQWGQDGETAAGKESSNRE</sequence>
<gene>
    <name evidence="2" type="ORF">AMTR_s00093p00095980</name>
</gene>